<protein>
    <recommendedName>
        <fullName evidence="10">FAD-binding FR-type domain-containing protein</fullName>
    </recommendedName>
</protein>
<dbReference type="InterPro" id="IPR001433">
    <property type="entry name" value="OxRdtase_FAD/NAD-bd"/>
</dbReference>
<evidence type="ECO:0000256" key="5">
    <source>
        <dbReference type="ARBA" id="ARBA00022827"/>
    </source>
</evidence>
<dbReference type="GO" id="GO:0016020">
    <property type="term" value="C:membrane"/>
    <property type="evidence" value="ECO:0007669"/>
    <property type="project" value="UniProtKB-SubCell"/>
</dbReference>
<dbReference type="CDD" id="cd06183">
    <property type="entry name" value="cyt_b5_reduct_like"/>
    <property type="match status" value="1"/>
</dbReference>
<evidence type="ECO:0000256" key="4">
    <source>
        <dbReference type="ARBA" id="ARBA00022630"/>
    </source>
</evidence>
<feature type="binding site" evidence="8">
    <location>
        <position position="208"/>
    </location>
    <ligand>
        <name>FAD</name>
        <dbReference type="ChEBI" id="CHEBI:57692"/>
    </ligand>
</feature>
<keyword evidence="5 8" id="KW-0274">FAD</keyword>
<feature type="binding site" evidence="8">
    <location>
        <position position="160"/>
    </location>
    <ligand>
        <name>FAD</name>
        <dbReference type="ChEBI" id="CHEBI:57692"/>
    </ligand>
</feature>
<evidence type="ECO:0000256" key="9">
    <source>
        <dbReference type="SAM" id="Phobius"/>
    </source>
</evidence>
<comment type="cofactor">
    <cofactor evidence="1 8">
        <name>FAD</name>
        <dbReference type="ChEBI" id="CHEBI:57692"/>
    </cofactor>
</comment>
<feature type="binding site" evidence="8">
    <location>
        <position position="159"/>
    </location>
    <ligand>
        <name>FAD</name>
        <dbReference type="ChEBI" id="CHEBI:57692"/>
    </ligand>
</feature>
<dbReference type="InterPro" id="IPR008333">
    <property type="entry name" value="Cbr1-like_FAD-bd_dom"/>
</dbReference>
<keyword evidence="4 8" id="KW-0285">Flavoprotein</keyword>
<keyword evidence="7 9" id="KW-0472">Membrane</keyword>
<dbReference type="GeneID" id="90074582"/>
<name>A0AAV5QQ27_9ASCO</name>
<evidence type="ECO:0000256" key="6">
    <source>
        <dbReference type="ARBA" id="ARBA00023002"/>
    </source>
</evidence>
<comment type="subcellular location">
    <subcellularLocation>
        <location evidence="2">Membrane</location>
    </subcellularLocation>
</comment>
<dbReference type="SUPFAM" id="SSF63380">
    <property type="entry name" value="Riboflavin synthase domain-like"/>
    <property type="match status" value="1"/>
</dbReference>
<dbReference type="Proteomes" id="UP001360560">
    <property type="component" value="Unassembled WGS sequence"/>
</dbReference>
<comment type="similarity">
    <text evidence="3">Belongs to the flavoprotein pyridine nucleotide cytochrome reductase family.</text>
</comment>
<feature type="binding site" evidence="8">
    <location>
        <position position="150"/>
    </location>
    <ligand>
        <name>FAD</name>
        <dbReference type="ChEBI" id="CHEBI:57692"/>
    </ligand>
</feature>
<dbReference type="AlphaFoldDB" id="A0AAV5QQ27"/>
<dbReference type="EMBL" id="BTFZ01000011">
    <property type="protein sequence ID" value="GMM36607.1"/>
    <property type="molecule type" value="Genomic_DNA"/>
</dbReference>
<evidence type="ECO:0000256" key="2">
    <source>
        <dbReference type="ARBA" id="ARBA00004370"/>
    </source>
</evidence>
<organism evidence="11 12">
    <name type="scientific">Saccharomycopsis crataegensis</name>
    <dbReference type="NCBI Taxonomy" id="43959"/>
    <lineage>
        <taxon>Eukaryota</taxon>
        <taxon>Fungi</taxon>
        <taxon>Dikarya</taxon>
        <taxon>Ascomycota</taxon>
        <taxon>Saccharomycotina</taxon>
        <taxon>Saccharomycetes</taxon>
        <taxon>Saccharomycopsidaceae</taxon>
        <taxon>Saccharomycopsis</taxon>
    </lineage>
</organism>
<evidence type="ECO:0000313" key="12">
    <source>
        <dbReference type="Proteomes" id="UP001360560"/>
    </source>
</evidence>
<keyword evidence="9" id="KW-1133">Transmembrane helix</keyword>
<proteinExistence type="inferred from homology"/>
<feature type="binding site" evidence="8">
    <location>
        <position position="135"/>
    </location>
    <ligand>
        <name>FAD</name>
        <dbReference type="ChEBI" id="CHEBI:57692"/>
    </ligand>
</feature>
<reference evidence="11 12" key="1">
    <citation type="journal article" date="2023" name="Elife">
        <title>Identification of key yeast species and microbe-microbe interactions impacting larval growth of Drosophila in the wild.</title>
        <authorList>
            <person name="Mure A."/>
            <person name="Sugiura Y."/>
            <person name="Maeda R."/>
            <person name="Honda K."/>
            <person name="Sakurai N."/>
            <person name="Takahashi Y."/>
            <person name="Watada M."/>
            <person name="Katoh T."/>
            <person name="Gotoh A."/>
            <person name="Gotoh Y."/>
            <person name="Taniguchi I."/>
            <person name="Nakamura K."/>
            <person name="Hayashi T."/>
            <person name="Katayama T."/>
            <person name="Uemura T."/>
            <person name="Hattori Y."/>
        </authorList>
    </citation>
    <scope>NUCLEOTIDE SEQUENCE [LARGE SCALE GENOMIC DNA]</scope>
    <source>
        <strain evidence="11 12">SC-9</strain>
    </source>
</reference>
<dbReference type="InterPro" id="IPR017927">
    <property type="entry name" value="FAD-bd_FR_type"/>
</dbReference>
<dbReference type="RefSeq" id="XP_064853603.1">
    <property type="nucleotide sequence ID" value="XM_064997531.1"/>
</dbReference>
<dbReference type="PRINTS" id="PR00406">
    <property type="entry name" value="CYTB5RDTASE"/>
</dbReference>
<keyword evidence="9" id="KW-0812">Transmembrane</keyword>
<feature type="transmembrane region" description="Helical" evidence="9">
    <location>
        <begin position="12"/>
        <end position="34"/>
    </location>
</feature>
<dbReference type="PANTHER" id="PTHR19370:SF143">
    <property type="entry name" value="PLASMA MEMBRANE-ASSOCIATED COENZYME Q6 REDUCTASE PGA3"/>
    <property type="match status" value="1"/>
</dbReference>
<evidence type="ECO:0000256" key="1">
    <source>
        <dbReference type="ARBA" id="ARBA00001974"/>
    </source>
</evidence>
<sequence length="306" mass="34935">MDTSNYSKKNKELINNPLHGIYIPSFFILFGTLLFGWDKVIYGLLFIGLLMGFRFFQYKLAKGKKRVSASEFKPFELIDQTIITKDSAIYRFKLEEDEALDIPLGHHLGCSFTAEELSQVTDNVKEDDNDVVKYYTPISSKYDKGFFDLLVKSYPTGTVSKKFASLSVHQNVKIKGPVGRFDSEKYLTPDHCDKDKKVILIAGGSGITPFLRIIIESPMTMNFQLLYYSKTEKDVLLRNELDQVAEFKDTFDLKYLYGLLTEENLTENIDSSLDKSSSVLICGPPEFKKLAKKIVEELGFSETFLF</sequence>
<feature type="transmembrane region" description="Helical" evidence="9">
    <location>
        <begin position="40"/>
        <end position="56"/>
    </location>
</feature>
<evidence type="ECO:0000256" key="8">
    <source>
        <dbReference type="PIRSR" id="PIRSR601834-1"/>
    </source>
</evidence>
<dbReference type="InterPro" id="IPR001834">
    <property type="entry name" value="CBR-like"/>
</dbReference>
<dbReference type="GO" id="GO:0004128">
    <property type="term" value="F:cytochrome-b5 reductase activity, acting on NAD(P)H"/>
    <property type="evidence" value="ECO:0007669"/>
    <property type="project" value="TreeGrafter"/>
</dbReference>
<comment type="caution">
    <text evidence="11">The sequence shown here is derived from an EMBL/GenBank/DDBJ whole genome shotgun (WGS) entry which is preliminary data.</text>
</comment>
<dbReference type="InterPro" id="IPR039261">
    <property type="entry name" value="FNR_nucleotide-bd"/>
</dbReference>
<accession>A0AAV5QQ27</accession>
<dbReference type="Gene3D" id="2.40.30.10">
    <property type="entry name" value="Translation factors"/>
    <property type="match status" value="1"/>
</dbReference>
<dbReference type="InterPro" id="IPR017938">
    <property type="entry name" value="Riboflavin_synthase-like_b-brl"/>
</dbReference>
<evidence type="ECO:0000256" key="7">
    <source>
        <dbReference type="ARBA" id="ARBA00023136"/>
    </source>
</evidence>
<keyword evidence="6" id="KW-0560">Oxidoreductase</keyword>
<dbReference type="PANTHER" id="PTHR19370">
    <property type="entry name" value="NADH-CYTOCHROME B5 REDUCTASE"/>
    <property type="match status" value="1"/>
</dbReference>
<keyword evidence="12" id="KW-1185">Reference proteome</keyword>
<dbReference type="SUPFAM" id="SSF52343">
    <property type="entry name" value="Ferredoxin reductase-like, C-terminal NADP-linked domain"/>
    <property type="match status" value="1"/>
</dbReference>
<dbReference type="Gene3D" id="3.40.50.80">
    <property type="entry name" value="Nucleotide-binding domain of ferredoxin-NADP reductase (FNR) module"/>
    <property type="match status" value="1"/>
</dbReference>
<evidence type="ECO:0000256" key="3">
    <source>
        <dbReference type="ARBA" id="ARBA00006105"/>
    </source>
</evidence>
<dbReference type="PROSITE" id="PS51384">
    <property type="entry name" value="FAD_FR"/>
    <property type="match status" value="1"/>
</dbReference>
<feature type="binding site" evidence="8">
    <location>
        <position position="152"/>
    </location>
    <ligand>
        <name>FAD</name>
        <dbReference type="ChEBI" id="CHEBI:57692"/>
    </ligand>
</feature>
<dbReference type="Pfam" id="PF00970">
    <property type="entry name" value="FAD_binding_6"/>
    <property type="match status" value="1"/>
</dbReference>
<dbReference type="GO" id="GO:0006696">
    <property type="term" value="P:ergosterol biosynthetic process"/>
    <property type="evidence" value="ECO:0007669"/>
    <property type="project" value="TreeGrafter"/>
</dbReference>
<dbReference type="Pfam" id="PF00175">
    <property type="entry name" value="NAD_binding_1"/>
    <property type="match status" value="1"/>
</dbReference>
<evidence type="ECO:0000259" key="10">
    <source>
        <dbReference type="PROSITE" id="PS51384"/>
    </source>
</evidence>
<evidence type="ECO:0000313" key="11">
    <source>
        <dbReference type="EMBL" id="GMM36607.1"/>
    </source>
</evidence>
<gene>
    <name evidence="11" type="ORF">DASC09_039320</name>
</gene>
<feature type="domain" description="FAD-binding FR-type" evidence="10">
    <location>
        <begin position="70"/>
        <end position="184"/>
    </location>
</feature>